<name>A0ACB9TAC2_HOLOL</name>
<gene>
    <name evidence="1" type="ORF">MML48_4g00018164</name>
</gene>
<dbReference type="EMBL" id="CM043018">
    <property type="protein sequence ID" value="KAI4463728.1"/>
    <property type="molecule type" value="Genomic_DNA"/>
</dbReference>
<organism evidence="1 2">
    <name type="scientific">Holotrichia oblita</name>
    <name type="common">Chafer beetle</name>
    <dbReference type="NCBI Taxonomy" id="644536"/>
    <lineage>
        <taxon>Eukaryota</taxon>
        <taxon>Metazoa</taxon>
        <taxon>Ecdysozoa</taxon>
        <taxon>Arthropoda</taxon>
        <taxon>Hexapoda</taxon>
        <taxon>Insecta</taxon>
        <taxon>Pterygota</taxon>
        <taxon>Neoptera</taxon>
        <taxon>Endopterygota</taxon>
        <taxon>Coleoptera</taxon>
        <taxon>Polyphaga</taxon>
        <taxon>Scarabaeiformia</taxon>
        <taxon>Scarabaeidae</taxon>
        <taxon>Melolonthinae</taxon>
        <taxon>Holotrichia</taxon>
    </lineage>
</organism>
<evidence type="ECO:0000313" key="2">
    <source>
        <dbReference type="Proteomes" id="UP001056778"/>
    </source>
</evidence>
<comment type="caution">
    <text evidence="1">The sequence shown here is derived from an EMBL/GenBank/DDBJ whole genome shotgun (WGS) entry which is preliminary data.</text>
</comment>
<evidence type="ECO:0000313" key="1">
    <source>
        <dbReference type="EMBL" id="KAI4463728.1"/>
    </source>
</evidence>
<dbReference type="Proteomes" id="UP001056778">
    <property type="component" value="Chromosome 4"/>
</dbReference>
<keyword evidence="2" id="KW-1185">Reference proteome</keyword>
<reference evidence="1" key="1">
    <citation type="submission" date="2022-04" db="EMBL/GenBank/DDBJ databases">
        <title>Chromosome-scale genome assembly of Holotrichia oblita Faldermann.</title>
        <authorList>
            <person name="Rongchong L."/>
        </authorList>
    </citation>
    <scope>NUCLEOTIDE SEQUENCE</scope>
    <source>
        <strain evidence="1">81SQS9</strain>
    </source>
</reference>
<sequence>MGRKSALNKEQENEVVGYMVKMSNPFHGLTSRSEMTCKKKWQNLVRTYKSTKDIRSRTGRGPVKFSFYSRLDDILGDLPSNASPHLLDTDNIESQDSQFQSSNVNGDPASPSISNTINITEVSDADARPSTLPAGFSPEIIRPLPKALPRKTRNTRKTRKSAIYTDNPEKNAIQEEYDAQKKKQEKS</sequence>
<proteinExistence type="predicted"/>
<accession>A0ACB9TAC2</accession>
<protein>
    <submittedName>
        <fullName evidence="1">Myb/sant-like dna-binding domain</fullName>
    </submittedName>
</protein>